<dbReference type="FunFam" id="1.20.1250.20:FF:000013">
    <property type="entry name" value="MFS general substrate transporter"/>
    <property type="match status" value="1"/>
</dbReference>
<name>A0A8H3QME5_9GLOM</name>
<feature type="transmembrane region" description="Helical" evidence="6">
    <location>
        <begin position="349"/>
        <end position="366"/>
    </location>
</feature>
<protein>
    <submittedName>
        <fullName evidence="8">MFS general substrate transporter</fullName>
    </submittedName>
</protein>
<feature type="transmembrane region" description="Helical" evidence="6">
    <location>
        <begin position="44"/>
        <end position="64"/>
    </location>
</feature>
<dbReference type="Gene3D" id="1.20.1250.20">
    <property type="entry name" value="MFS general substrate transporter like domains"/>
    <property type="match status" value="2"/>
</dbReference>
<dbReference type="FunFam" id="1.20.1250.20:FF:000057">
    <property type="entry name" value="MFS general substrate transporter"/>
    <property type="match status" value="1"/>
</dbReference>
<dbReference type="InterPro" id="IPR036259">
    <property type="entry name" value="MFS_trans_sf"/>
</dbReference>
<keyword evidence="2" id="KW-0813">Transport</keyword>
<feature type="transmembrane region" description="Helical" evidence="6">
    <location>
        <begin position="177"/>
        <end position="196"/>
    </location>
</feature>
<feature type="transmembrane region" description="Helical" evidence="6">
    <location>
        <begin position="145"/>
        <end position="165"/>
    </location>
</feature>
<feature type="transmembrane region" description="Helical" evidence="6">
    <location>
        <begin position="372"/>
        <end position="396"/>
    </location>
</feature>
<proteinExistence type="predicted"/>
<evidence type="ECO:0000256" key="4">
    <source>
        <dbReference type="ARBA" id="ARBA00022989"/>
    </source>
</evidence>
<evidence type="ECO:0000256" key="1">
    <source>
        <dbReference type="ARBA" id="ARBA00004141"/>
    </source>
</evidence>
<evidence type="ECO:0000256" key="2">
    <source>
        <dbReference type="ARBA" id="ARBA00022448"/>
    </source>
</evidence>
<dbReference type="Pfam" id="PF07690">
    <property type="entry name" value="MFS_1"/>
    <property type="match status" value="1"/>
</dbReference>
<evidence type="ECO:0000256" key="3">
    <source>
        <dbReference type="ARBA" id="ARBA00022692"/>
    </source>
</evidence>
<dbReference type="PROSITE" id="PS50850">
    <property type="entry name" value="MFS"/>
    <property type="match status" value="1"/>
</dbReference>
<organism evidence="8 9">
    <name type="scientific">Rhizophagus clarus</name>
    <dbReference type="NCBI Taxonomy" id="94130"/>
    <lineage>
        <taxon>Eukaryota</taxon>
        <taxon>Fungi</taxon>
        <taxon>Fungi incertae sedis</taxon>
        <taxon>Mucoromycota</taxon>
        <taxon>Glomeromycotina</taxon>
        <taxon>Glomeromycetes</taxon>
        <taxon>Glomerales</taxon>
        <taxon>Glomeraceae</taxon>
        <taxon>Rhizophagus</taxon>
    </lineage>
</organism>
<evidence type="ECO:0000313" key="8">
    <source>
        <dbReference type="EMBL" id="GES84786.1"/>
    </source>
</evidence>
<feature type="transmembrane region" description="Helical" evidence="6">
    <location>
        <begin position="442"/>
        <end position="462"/>
    </location>
</feature>
<sequence length="467" mass="52539">MEQEKLIQDIGYDIDCESTESCDDLVVMEITDRIKFERKLLRKIDLRLLPIIFASFFVACLDRSNIGNARLAGIEKDLNLNDQQFQIVLAMFFVGEVAMKIPSNLLLHKFTPSVWIPFIMLLWSITTCCMATVKNFEELCFTRLFLGLTEAVGMLPGVMYLLSMWYSSEDLATRITIFYCGGALAGAFGGFISFIITGNMNGTFGIEGWRWLLLVEGICSLIISIIAYFLLPDFPSRAKFLTTQERNLILNRLEIPNEPYKEDNRSSEEYSKDGILLAFSDWKTYYMMIMKTFSGIVLNSIALHLPTIVNSMIDNTLQSQILTVPPYIFACGFSLLMALHSDKTKERPIHLSIAAIISSIGFIILGTSHNIIVSYLATVLCTSGLWSLSPILLTWVTDIFAFPQEKRLVAQAMVLTLSNLSGIISSNLYPKSDGPTYFFGNIFNASLLGLVILLAIIMRYILNRTNC</sequence>
<keyword evidence="4 6" id="KW-1133">Transmembrane helix</keyword>
<dbReference type="GO" id="GO:0016020">
    <property type="term" value="C:membrane"/>
    <property type="evidence" value="ECO:0007669"/>
    <property type="project" value="UniProtKB-SubCell"/>
</dbReference>
<dbReference type="InterPro" id="IPR020846">
    <property type="entry name" value="MFS_dom"/>
</dbReference>
<feature type="transmembrane region" description="Helical" evidence="6">
    <location>
        <begin position="114"/>
        <end position="133"/>
    </location>
</feature>
<feature type="transmembrane region" description="Helical" evidence="6">
    <location>
        <begin position="317"/>
        <end position="337"/>
    </location>
</feature>
<feature type="transmembrane region" description="Helical" evidence="6">
    <location>
        <begin position="285"/>
        <end position="305"/>
    </location>
</feature>
<comment type="caution">
    <text evidence="8">The sequence shown here is derived from an EMBL/GenBank/DDBJ whole genome shotgun (WGS) entry which is preliminary data.</text>
</comment>
<dbReference type="Proteomes" id="UP000615446">
    <property type="component" value="Unassembled WGS sequence"/>
</dbReference>
<feature type="transmembrane region" description="Helical" evidence="6">
    <location>
        <begin position="408"/>
        <end position="430"/>
    </location>
</feature>
<dbReference type="PANTHER" id="PTHR43791:SF36">
    <property type="entry name" value="TRANSPORTER, PUTATIVE (AFU_ORTHOLOGUE AFUA_6G08340)-RELATED"/>
    <property type="match status" value="1"/>
</dbReference>
<evidence type="ECO:0000313" key="9">
    <source>
        <dbReference type="Proteomes" id="UP000615446"/>
    </source>
</evidence>
<keyword evidence="3 6" id="KW-0812">Transmembrane</keyword>
<dbReference type="GO" id="GO:0022857">
    <property type="term" value="F:transmembrane transporter activity"/>
    <property type="evidence" value="ECO:0007669"/>
    <property type="project" value="InterPro"/>
</dbReference>
<evidence type="ECO:0000259" key="7">
    <source>
        <dbReference type="PROSITE" id="PS50850"/>
    </source>
</evidence>
<dbReference type="PANTHER" id="PTHR43791">
    <property type="entry name" value="PERMEASE-RELATED"/>
    <property type="match status" value="1"/>
</dbReference>
<reference evidence="8" key="1">
    <citation type="submission" date="2019-10" db="EMBL/GenBank/DDBJ databases">
        <title>Conservation and host-specific expression of non-tandemly repeated heterogenous ribosome RNA gene in arbuscular mycorrhizal fungi.</title>
        <authorList>
            <person name="Maeda T."/>
            <person name="Kobayashi Y."/>
            <person name="Nakagawa T."/>
            <person name="Ezawa T."/>
            <person name="Yamaguchi K."/>
            <person name="Bino T."/>
            <person name="Nishimoto Y."/>
            <person name="Shigenobu S."/>
            <person name="Kawaguchi M."/>
        </authorList>
    </citation>
    <scope>NUCLEOTIDE SEQUENCE</scope>
    <source>
        <strain evidence="8">HR1</strain>
    </source>
</reference>
<dbReference type="EMBL" id="BLAL01000086">
    <property type="protein sequence ID" value="GES84786.1"/>
    <property type="molecule type" value="Genomic_DNA"/>
</dbReference>
<comment type="subcellular location">
    <subcellularLocation>
        <location evidence="1">Membrane</location>
        <topology evidence="1">Multi-pass membrane protein</topology>
    </subcellularLocation>
</comment>
<dbReference type="SUPFAM" id="SSF103473">
    <property type="entry name" value="MFS general substrate transporter"/>
    <property type="match status" value="1"/>
</dbReference>
<keyword evidence="5 6" id="KW-0472">Membrane</keyword>
<feature type="transmembrane region" description="Helical" evidence="6">
    <location>
        <begin position="208"/>
        <end position="231"/>
    </location>
</feature>
<dbReference type="OrthoDB" id="2985014at2759"/>
<dbReference type="InterPro" id="IPR011701">
    <property type="entry name" value="MFS"/>
</dbReference>
<gene>
    <name evidence="8" type="ORF">RCL2_001187700</name>
</gene>
<accession>A0A8H3QME5</accession>
<dbReference type="AlphaFoldDB" id="A0A8H3QME5"/>
<evidence type="ECO:0000256" key="6">
    <source>
        <dbReference type="SAM" id="Phobius"/>
    </source>
</evidence>
<evidence type="ECO:0000256" key="5">
    <source>
        <dbReference type="ARBA" id="ARBA00023136"/>
    </source>
</evidence>
<feature type="domain" description="Major facilitator superfamily (MFS) profile" evidence="7">
    <location>
        <begin position="48"/>
        <end position="467"/>
    </location>
</feature>